<protein>
    <recommendedName>
        <fullName evidence="5">Secreted protein</fullName>
    </recommendedName>
</protein>
<organism evidence="3 4">
    <name type="scientific">Amblyomma americanum</name>
    <name type="common">Lone star tick</name>
    <dbReference type="NCBI Taxonomy" id="6943"/>
    <lineage>
        <taxon>Eukaryota</taxon>
        <taxon>Metazoa</taxon>
        <taxon>Ecdysozoa</taxon>
        <taxon>Arthropoda</taxon>
        <taxon>Chelicerata</taxon>
        <taxon>Arachnida</taxon>
        <taxon>Acari</taxon>
        <taxon>Parasitiformes</taxon>
        <taxon>Ixodida</taxon>
        <taxon>Ixodoidea</taxon>
        <taxon>Ixodidae</taxon>
        <taxon>Amblyomminae</taxon>
        <taxon>Amblyomma</taxon>
    </lineage>
</organism>
<reference evidence="3 4" key="1">
    <citation type="journal article" date="2023" name="Arcadia Sci">
        <title>De novo assembly of a long-read Amblyomma americanum tick genome.</title>
        <authorList>
            <person name="Chou S."/>
            <person name="Poskanzer K.E."/>
            <person name="Rollins M."/>
            <person name="Thuy-Boun P.S."/>
        </authorList>
    </citation>
    <scope>NUCLEOTIDE SEQUENCE [LARGE SCALE GENOMIC DNA]</scope>
    <source>
        <strain evidence="3">F_SG_1</strain>
        <tissue evidence="3">Salivary glands</tissue>
    </source>
</reference>
<evidence type="ECO:0000313" key="4">
    <source>
        <dbReference type="Proteomes" id="UP001321473"/>
    </source>
</evidence>
<dbReference type="EMBL" id="JARKHS020024917">
    <property type="protein sequence ID" value="KAK8767833.1"/>
    <property type="molecule type" value="Genomic_DNA"/>
</dbReference>
<keyword evidence="2" id="KW-0732">Signal</keyword>
<feature type="compositionally biased region" description="Low complexity" evidence="1">
    <location>
        <begin position="23"/>
        <end position="45"/>
    </location>
</feature>
<dbReference type="Proteomes" id="UP001321473">
    <property type="component" value="Unassembled WGS sequence"/>
</dbReference>
<dbReference type="AlphaFoldDB" id="A0AAQ4DZE3"/>
<accession>A0AAQ4DZE3</accession>
<feature type="signal peptide" evidence="2">
    <location>
        <begin position="1"/>
        <end position="21"/>
    </location>
</feature>
<evidence type="ECO:0000256" key="1">
    <source>
        <dbReference type="SAM" id="MobiDB-lite"/>
    </source>
</evidence>
<evidence type="ECO:0000313" key="3">
    <source>
        <dbReference type="EMBL" id="KAK8767833.1"/>
    </source>
</evidence>
<sequence>MGLLPSWTLLVLLLVAHGAVAQTTPEEPATAPTTEEPPTTTPDAAEAVRRSWAKVESMLKSTVDTQLRRLLPQMLRASGEAGMSPECQAANFKVMLGLRQLKSWAIRLPYTSLIIQCICGDDQYRPLTTQQKTSRSGK</sequence>
<comment type="caution">
    <text evidence="3">The sequence shown here is derived from an EMBL/GenBank/DDBJ whole genome shotgun (WGS) entry which is preliminary data.</text>
</comment>
<evidence type="ECO:0000256" key="2">
    <source>
        <dbReference type="SAM" id="SignalP"/>
    </source>
</evidence>
<keyword evidence="4" id="KW-1185">Reference proteome</keyword>
<gene>
    <name evidence="3" type="ORF">V5799_005386</name>
</gene>
<name>A0AAQ4DZE3_AMBAM</name>
<feature type="region of interest" description="Disordered" evidence="1">
    <location>
        <begin position="23"/>
        <end position="46"/>
    </location>
</feature>
<feature type="chain" id="PRO_5043022527" description="Secreted protein" evidence="2">
    <location>
        <begin position="22"/>
        <end position="138"/>
    </location>
</feature>
<proteinExistence type="predicted"/>
<evidence type="ECO:0008006" key="5">
    <source>
        <dbReference type="Google" id="ProtNLM"/>
    </source>
</evidence>